<protein>
    <submittedName>
        <fullName evidence="2">Distal tail protein</fullName>
    </submittedName>
</protein>
<accession>A0A8S5NYC3</accession>
<evidence type="ECO:0000259" key="1">
    <source>
        <dbReference type="Pfam" id="PF05709"/>
    </source>
</evidence>
<dbReference type="InterPro" id="IPR006520">
    <property type="entry name" value="Dit_BPSPP_N"/>
</dbReference>
<dbReference type="Gene3D" id="2.40.30.200">
    <property type="match status" value="1"/>
</dbReference>
<dbReference type="InterPro" id="IPR008841">
    <property type="entry name" value="Siphovirus-type_tail_N"/>
</dbReference>
<feature type="domain" description="Siphovirus-type tail component RIFT-related" evidence="1">
    <location>
        <begin position="15"/>
        <end position="111"/>
    </location>
</feature>
<sequence>MELGVLVRERPSIPSPEFEYEEINIPGRDGSIFRETKKVRDITINVPFTFIDHENWQERLRNVRKWLLQKKDHKLILSDNEEYFYLVKHIRINAVERKVRESGEFDVDFTCAGLQYRRDGVLEHSVAEVEYNPYYESMPTYKIIGAGKCTLTVNGKNMTANVNGHLIIDTDRMLSYRQDGKLENASVKGDYEDLHLEEGENMIRITPGFELKVTPNWRCL</sequence>
<proteinExistence type="predicted"/>
<evidence type="ECO:0000313" key="2">
    <source>
        <dbReference type="EMBL" id="DAD99415.1"/>
    </source>
</evidence>
<name>A0A8S5NYC3_9CAUD</name>
<dbReference type="NCBIfam" id="TIGR01633">
    <property type="entry name" value="phi3626_gp14_N"/>
    <property type="match status" value="1"/>
</dbReference>
<dbReference type="EMBL" id="BK015285">
    <property type="protein sequence ID" value="DAD99415.1"/>
    <property type="molecule type" value="Genomic_DNA"/>
</dbReference>
<organism evidence="2">
    <name type="scientific">Siphoviridae sp. ctNU74</name>
    <dbReference type="NCBI Taxonomy" id="2825471"/>
    <lineage>
        <taxon>Viruses</taxon>
        <taxon>Duplodnaviria</taxon>
        <taxon>Heunggongvirae</taxon>
        <taxon>Uroviricota</taxon>
        <taxon>Caudoviricetes</taxon>
    </lineage>
</organism>
<dbReference type="Pfam" id="PF05709">
    <property type="entry name" value="Sipho_tail"/>
    <property type="match status" value="1"/>
</dbReference>
<reference evidence="2" key="1">
    <citation type="journal article" date="2021" name="Proc. Natl. Acad. Sci. U.S.A.">
        <title>A Catalog of Tens of Thousands of Viruses from Human Metagenomes Reveals Hidden Associations with Chronic Diseases.</title>
        <authorList>
            <person name="Tisza M.J."/>
            <person name="Buck C.B."/>
        </authorList>
    </citation>
    <scope>NUCLEOTIDE SEQUENCE</scope>
    <source>
        <strain evidence="2">CtNU74</strain>
    </source>
</reference>